<feature type="domain" description="Helicase ATP-binding" evidence="24">
    <location>
        <begin position="277"/>
        <end position="465"/>
    </location>
</feature>
<dbReference type="GO" id="GO:0015616">
    <property type="term" value="F:DNA translocase activity"/>
    <property type="evidence" value="ECO:0007669"/>
    <property type="project" value="TreeGrafter"/>
</dbReference>
<comment type="subcellular location">
    <subcellularLocation>
        <location evidence="1">Nucleus</location>
    </subcellularLocation>
</comment>
<keyword evidence="15" id="KW-0469">Meiosis</keyword>
<evidence type="ECO:0000259" key="24">
    <source>
        <dbReference type="PROSITE" id="PS51192"/>
    </source>
</evidence>
<comment type="similarity">
    <text evidence="2">Belongs to the SNF2/RAD54 helicase family.</text>
</comment>
<evidence type="ECO:0000313" key="27">
    <source>
        <dbReference type="Proteomes" id="UP000189911"/>
    </source>
</evidence>
<dbReference type="GO" id="GO:0005634">
    <property type="term" value="C:nucleus"/>
    <property type="evidence" value="ECO:0007669"/>
    <property type="project" value="UniProtKB-SubCell"/>
</dbReference>
<sequence length="891" mass="99645">MKLPQYENKPFKSPLIASKSTQSTGPAVISRNVAPTAVNSAPNRTVNKRSFVNTAPSQTAKKASNAINYYSITYRKRTTKKNKTWDGDGSAIELSNDTFRFYKESGQFIGSGNLGTCDDKFEKVFGCSGFEVQLDHLIDDQSEIIQLAALLGKSCDSSKDSSLKSKSLSPTLSQTLVPIIPVRKFKPAARTPHLVGTDSDDKTKTYEFKPLFNTSKIENPLIMNRFREAEVDVVVDPILSKHLRTHQRVGVKFMYDCVMGLSRATDYNEDGQTCATLEKTDDVHGCLLADEMGLGKTLMTIALIWTLIKQTPLPSRTTSSQFGISHQGVCNKILVVCPVTLIGNWKREFAKWLNLNRVGVLTLSSKSTPDKDKLDVRNFLKVQRSYQVLIIGYEKLLSVSDALIEGKANIGLLVCDEGHRLKNGQSKTLNALNSIDVSRKILLTGTPIQNDLVEFYTILNFLNDGILGSFPKFKRDFILPITRSRDVNSRFNELIQEKGRERTNELIEITKRFTLRRTSDTIAKFLPPKTDVILFCKPALSQVQAFETVLTKCRLDFSNMAYTSSLGLITLFKKICNSPALISQDPFYREKVKPTVDLTRGQNLDSGKLKVLMSVLNCIRSFDAEEKVVIVSNYTQTLDVIQNMLNSHSLSNTRLDGSTPTKERDGIVNNFNTLPSIFAFLLSAKSGGVGLNLIGASRLVLFDNDWNPAIDHQAMSRIHRDGQKKSCYIYRLLTAGCIDEKIFQRQLMKNSLSAKFMGGEDNVSNNKSDNDLFENEDLKDLFTVLATTSNTHDLICECEGDGEYDTRSNSTTDDDQQDTIISADGWTNAMDLQASLKKAQKVNDTQKAALVKECLTGYRHITPRKETELSEELAVKWNPDITFAFLKEFRA</sequence>
<dbReference type="GO" id="GO:0003678">
    <property type="term" value="F:DNA helicase activity"/>
    <property type="evidence" value="ECO:0007669"/>
    <property type="project" value="UniProtKB-EC"/>
</dbReference>
<gene>
    <name evidence="26" type="ORF">LANO_0F13036G</name>
</gene>
<dbReference type="GO" id="GO:0000724">
    <property type="term" value="P:double-strand break repair via homologous recombination"/>
    <property type="evidence" value="ECO:0007669"/>
    <property type="project" value="TreeGrafter"/>
</dbReference>
<evidence type="ECO:0000256" key="8">
    <source>
        <dbReference type="ARBA" id="ARBA00022806"/>
    </source>
</evidence>
<dbReference type="SMART" id="SM00487">
    <property type="entry name" value="DEXDc"/>
    <property type="match status" value="1"/>
</dbReference>
<keyword evidence="12" id="KW-0233">DNA recombination</keyword>
<evidence type="ECO:0000259" key="25">
    <source>
        <dbReference type="PROSITE" id="PS51194"/>
    </source>
</evidence>
<keyword evidence="13" id="KW-0234">DNA repair</keyword>
<evidence type="ECO:0000256" key="13">
    <source>
        <dbReference type="ARBA" id="ARBA00023204"/>
    </source>
</evidence>
<dbReference type="SMART" id="SM00490">
    <property type="entry name" value="HELICc"/>
    <property type="match status" value="1"/>
</dbReference>
<keyword evidence="7" id="KW-0378">Hydrolase</keyword>
<evidence type="ECO:0000313" key="26">
    <source>
        <dbReference type="EMBL" id="SCV01691.1"/>
    </source>
</evidence>
<dbReference type="InterPro" id="IPR000330">
    <property type="entry name" value="SNF2_N"/>
</dbReference>
<keyword evidence="27" id="KW-1185">Reference proteome</keyword>
<protein>
    <recommendedName>
        <fullName evidence="19">DNA repair and recombination protein RDH54</fullName>
        <ecNumber evidence="3">3.6.4.12</ecNumber>
    </recommendedName>
    <alternativeName>
        <fullName evidence="22">RAD homolog 54</fullName>
    </alternativeName>
    <alternativeName>
        <fullName evidence="21">Recombination factor TID1</fullName>
    </alternativeName>
    <alternativeName>
        <fullName evidence="20">Two hybrid interaction with DMC1 protein 1</fullName>
    </alternativeName>
</protein>
<feature type="domain" description="Helicase C-terminal" evidence="25">
    <location>
        <begin position="614"/>
        <end position="771"/>
    </location>
</feature>
<accession>A0A1G4KBQ4</accession>
<dbReference type="GO" id="GO:0016787">
    <property type="term" value="F:hydrolase activity"/>
    <property type="evidence" value="ECO:0007669"/>
    <property type="project" value="UniProtKB-KW"/>
</dbReference>
<keyword evidence="10" id="KW-0832">Ubl conjugation</keyword>
<evidence type="ECO:0000256" key="19">
    <source>
        <dbReference type="ARBA" id="ARBA00072543"/>
    </source>
</evidence>
<dbReference type="Gene3D" id="3.40.50.10810">
    <property type="entry name" value="Tandem AAA-ATPase domain"/>
    <property type="match status" value="1"/>
</dbReference>
<dbReference type="PANTHER" id="PTHR45629:SF7">
    <property type="entry name" value="DNA EXCISION REPAIR PROTEIN ERCC-6-RELATED"/>
    <property type="match status" value="1"/>
</dbReference>
<comment type="catalytic activity">
    <reaction evidence="16">
        <text>ATP + H2O = ADP + phosphate + H(+)</text>
        <dbReference type="Rhea" id="RHEA:13065"/>
        <dbReference type="ChEBI" id="CHEBI:15377"/>
        <dbReference type="ChEBI" id="CHEBI:15378"/>
        <dbReference type="ChEBI" id="CHEBI:30616"/>
        <dbReference type="ChEBI" id="CHEBI:43474"/>
        <dbReference type="ChEBI" id="CHEBI:456216"/>
        <dbReference type="EC" id="3.6.4.12"/>
    </reaction>
</comment>
<evidence type="ECO:0000256" key="2">
    <source>
        <dbReference type="ARBA" id="ARBA00007025"/>
    </source>
</evidence>
<evidence type="ECO:0000256" key="11">
    <source>
        <dbReference type="ARBA" id="ARBA00023125"/>
    </source>
</evidence>
<evidence type="ECO:0000256" key="20">
    <source>
        <dbReference type="ARBA" id="ARBA00076096"/>
    </source>
</evidence>
<evidence type="ECO:0000256" key="17">
    <source>
        <dbReference type="ARBA" id="ARBA00060154"/>
    </source>
</evidence>
<dbReference type="InterPro" id="IPR050496">
    <property type="entry name" value="SNF2_RAD54_helicase_repair"/>
</dbReference>
<dbReference type="GO" id="GO:0005524">
    <property type="term" value="F:ATP binding"/>
    <property type="evidence" value="ECO:0007669"/>
    <property type="project" value="InterPro"/>
</dbReference>
<dbReference type="Gene3D" id="1.20.120.850">
    <property type="entry name" value="SWI2/SNF2 ATPases, N-terminal domain"/>
    <property type="match status" value="1"/>
</dbReference>
<proteinExistence type="inferred from homology"/>
<feature type="region of interest" description="Disordered" evidence="23">
    <location>
        <begin position="1"/>
        <end position="27"/>
    </location>
</feature>
<dbReference type="Gene3D" id="3.40.50.300">
    <property type="entry name" value="P-loop containing nucleotide triphosphate hydrolases"/>
    <property type="match status" value="1"/>
</dbReference>
<dbReference type="Pfam" id="PF00271">
    <property type="entry name" value="Helicase_C"/>
    <property type="match status" value="1"/>
</dbReference>
<dbReference type="FunFam" id="3.40.50.10810:FF:000058">
    <property type="entry name" value="RDH54p DNA-dependent ATPase"/>
    <property type="match status" value="1"/>
</dbReference>
<dbReference type="OrthoDB" id="413460at2759"/>
<dbReference type="SUPFAM" id="SSF52540">
    <property type="entry name" value="P-loop containing nucleoside triphosphate hydrolases"/>
    <property type="match status" value="2"/>
</dbReference>
<dbReference type="EC" id="3.6.4.12" evidence="3"/>
<dbReference type="GO" id="GO:0003677">
    <property type="term" value="F:DNA binding"/>
    <property type="evidence" value="ECO:0007669"/>
    <property type="project" value="UniProtKB-KW"/>
</dbReference>
<comment type="subunit">
    <text evidence="18">Interacts with RAD51 and DMC1.</text>
</comment>
<evidence type="ECO:0000256" key="21">
    <source>
        <dbReference type="ARBA" id="ARBA00077864"/>
    </source>
</evidence>
<evidence type="ECO:0000256" key="22">
    <source>
        <dbReference type="ARBA" id="ARBA00082011"/>
    </source>
</evidence>
<dbReference type="Pfam" id="PF00176">
    <property type="entry name" value="SNF2-rel_dom"/>
    <property type="match status" value="1"/>
</dbReference>
<evidence type="ECO:0000256" key="7">
    <source>
        <dbReference type="ARBA" id="ARBA00022801"/>
    </source>
</evidence>
<keyword evidence="8" id="KW-0347">Helicase</keyword>
<dbReference type="InterPro" id="IPR014001">
    <property type="entry name" value="Helicase_ATP-bd"/>
</dbReference>
<evidence type="ECO:0000256" key="1">
    <source>
        <dbReference type="ARBA" id="ARBA00004123"/>
    </source>
</evidence>
<keyword evidence="14" id="KW-0539">Nucleus</keyword>
<keyword evidence="9" id="KW-0067">ATP-binding</keyword>
<comment type="function">
    <text evidence="17">Involved in the recombinational repair of double-strand breaks (DSB) in DNA during mitosis and meiosis. Has DNA dependent ATPase activity. Promotes D-loop (displacement loop) formation with RAD51 recombinase. Modifies the topology of double-stranded DNA during the D-loop reaction to facilitate the invasion of the homologous duplex molecule by the initiating single-stranded DNA substrate. Required for adaptation from G2/M checkpoint arrest induced by a double strand break, by participating in monitoring the extent of single-stranded DNA produced by resection of DNA ends. This role is distinct from its roles in recombination. Promotes colocalization of RAD51 and DMC1 during meiotic recombination. Involved in crossover interference.</text>
</comment>
<dbReference type="Proteomes" id="UP000189911">
    <property type="component" value="Chromosome F"/>
</dbReference>
<keyword evidence="4" id="KW-1017">Isopeptide bond</keyword>
<keyword evidence="5" id="KW-0547">Nucleotide-binding</keyword>
<dbReference type="PROSITE" id="PS51194">
    <property type="entry name" value="HELICASE_CTER"/>
    <property type="match status" value="1"/>
</dbReference>
<reference evidence="27" key="1">
    <citation type="submission" date="2016-03" db="EMBL/GenBank/DDBJ databases">
        <authorList>
            <person name="Devillers Hugo."/>
        </authorList>
    </citation>
    <scope>NUCLEOTIDE SEQUENCE [LARGE SCALE GENOMIC DNA]</scope>
</reference>
<dbReference type="InterPro" id="IPR027417">
    <property type="entry name" value="P-loop_NTPase"/>
</dbReference>
<dbReference type="AlphaFoldDB" id="A0A1G4KBQ4"/>
<organism evidence="26 27">
    <name type="scientific">Lachancea nothofagi CBS 11611</name>
    <dbReference type="NCBI Taxonomy" id="1266666"/>
    <lineage>
        <taxon>Eukaryota</taxon>
        <taxon>Fungi</taxon>
        <taxon>Dikarya</taxon>
        <taxon>Ascomycota</taxon>
        <taxon>Saccharomycotina</taxon>
        <taxon>Saccharomycetes</taxon>
        <taxon>Saccharomycetales</taxon>
        <taxon>Saccharomycetaceae</taxon>
        <taxon>Lachancea</taxon>
    </lineage>
</organism>
<evidence type="ECO:0000256" key="3">
    <source>
        <dbReference type="ARBA" id="ARBA00012551"/>
    </source>
</evidence>
<evidence type="ECO:0000256" key="12">
    <source>
        <dbReference type="ARBA" id="ARBA00023172"/>
    </source>
</evidence>
<dbReference type="EMBL" id="LT598452">
    <property type="protein sequence ID" value="SCV01691.1"/>
    <property type="molecule type" value="Genomic_DNA"/>
</dbReference>
<dbReference type="CDD" id="cd18004">
    <property type="entry name" value="DEXHc_RAD54"/>
    <property type="match status" value="1"/>
</dbReference>
<evidence type="ECO:0000256" key="16">
    <source>
        <dbReference type="ARBA" id="ARBA00047995"/>
    </source>
</evidence>
<evidence type="ECO:0000256" key="9">
    <source>
        <dbReference type="ARBA" id="ARBA00022840"/>
    </source>
</evidence>
<dbReference type="InterPro" id="IPR038718">
    <property type="entry name" value="SNF2-like_sf"/>
</dbReference>
<dbReference type="InterPro" id="IPR049730">
    <property type="entry name" value="SNF2/RAD54-like_C"/>
</dbReference>
<dbReference type="PROSITE" id="PS51192">
    <property type="entry name" value="HELICASE_ATP_BIND_1"/>
    <property type="match status" value="1"/>
</dbReference>
<dbReference type="CDD" id="cd18793">
    <property type="entry name" value="SF2_C_SNF"/>
    <property type="match status" value="1"/>
</dbReference>
<evidence type="ECO:0000256" key="14">
    <source>
        <dbReference type="ARBA" id="ARBA00023242"/>
    </source>
</evidence>
<evidence type="ECO:0000256" key="23">
    <source>
        <dbReference type="SAM" id="MobiDB-lite"/>
    </source>
</evidence>
<keyword evidence="11" id="KW-0238">DNA-binding</keyword>
<dbReference type="PANTHER" id="PTHR45629">
    <property type="entry name" value="SNF2/RAD54 FAMILY MEMBER"/>
    <property type="match status" value="1"/>
</dbReference>
<keyword evidence="6" id="KW-0227">DNA damage</keyword>
<dbReference type="InterPro" id="IPR001650">
    <property type="entry name" value="Helicase_C-like"/>
</dbReference>
<evidence type="ECO:0000256" key="5">
    <source>
        <dbReference type="ARBA" id="ARBA00022741"/>
    </source>
</evidence>
<evidence type="ECO:0000256" key="4">
    <source>
        <dbReference type="ARBA" id="ARBA00022499"/>
    </source>
</evidence>
<name>A0A1G4KBQ4_9SACH</name>
<evidence type="ECO:0000256" key="18">
    <source>
        <dbReference type="ARBA" id="ARBA00065350"/>
    </source>
</evidence>
<evidence type="ECO:0000256" key="6">
    <source>
        <dbReference type="ARBA" id="ARBA00022763"/>
    </source>
</evidence>
<evidence type="ECO:0000256" key="15">
    <source>
        <dbReference type="ARBA" id="ARBA00023254"/>
    </source>
</evidence>
<dbReference type="GO" id="GO:0007131">
    <property type="term" value="P:reciprocal meiotic recombination"/>
    <property type="evidence" value="ECO:0007669"/>
    <property type="project" value="TreeGrafter"/>
</dbReference>
<evidence type="ECO:0000256" key="10">
    <source>
        <dbReference type="ARBA" id="ARBA00022843"/>
    </source>
</evidence>